<evidence type="ECO:0000313" key="7">
    <source>
        <dbReference type="EMBL" id="GFG96121.1"/>
    </source>
</evidence>
<dbReference type="GO" id="GO:0044539">
    <property type="term" value="P:long-chain fatty acid import into cell"/>
    <property type="evidence" value="ECO:0007669"/>
    <property type="project" value="TreeGrafter"/>
</dbReference>
<dbReference type="GO" id="GO:0005886">
    <property type="term" value="C:plasma membrane"/>
    <property type="evidence" value="ECO:0007669"/>
    <property type="project" value="TreeGrafter"/>
</dbReference>
<dbReference type="SUPFAM" id="SSF56801">
    <property type="entry name" value="Acetyl-CoA synthetase-like"/>
    <property type="match status" value="1"/>
</dbReference>
<organism evidence="7 8">
    <name type="scientific">Mycobacterium timonense</name>
    <dbReference type="NCBI Taxonomy" id="701043"/>
    <lineage>
        <taxon>Bacteria</taxon>
        <taxon>Bacillati</taxon>
        <taxon>Actinomycetota</taxon>
        <taxon>Actinomycetes</taxon>
        <taxon>Mycobacteriales</taxon>
        <taxon>Mycobacteriaceae</taxon>
        <taxon>Mycobacterium</taxon>
        <taxon>Mycobacterium avium complex (MAC)</taxon>
    </lineage>
</organism>
<dbReference type="PANTHER" id="PTHR43107">
    <property type="entry name" value="LONG-CHAIN FATTY ACID TRANSPORT PROTEIN"/>
    <property type="match status" value="1"/>
</dbReference>
<dbReference type="Gene3D" id="3.30.300.30">
    <property type="match status" value="1"/>
</dbReference>
<name>A0A7I9Z590_9MYCO</name>
<protein>
    <submittedName>
        <fullName evidence="7">Acyl-CoA synthetase</fullName>
    </submittedName>
</protein>
<comment type="similarity">
    <text evidence="1">Belongs to the ATP-dependent AMP-binding enzyme family.</text>
</comment>
<dbReference type="InterPro" id="IPR025110">
    <property type="entry name" value="AMP-bd_C"/>
</dbReference>
<keyword evidence="3" id="KW-0547">Nucleotide-binding</keyword>
<dbReference type="InterPro" id="IPR000873">
    <property type="entry name" value="AMP-dep_synth/lig_dom"/>
</dbReference>
<keyword evidence="8" id="KW-1185">Reference proteome</keyword>
<dbReference type="InterPro" id="IPR042099">
    <property type="entry name" value="ANL_N_sf"/>
</dbReference>
<evidence type="ECO:0000256" key="3">
    <source>
        <dbReference type="ARBA" id="ARBA00022741"/>
    </source>
</evidence>
<keyword evidence="4" id="KW-0067">ATP-binding</keyword>
<reference evidence="7 8" key="1">
    <citation type="journal article" date="2019" name="Emerg. Microbes Infect.">
        <title>Comprehensive subspecies identification of 175 nontuberculous mycobacteria species based on 7547 genomic profiles.</title>
        <authorList>
            <person name="Matsumoto Y."/>
            <person name="Kinjo T."/>
            <person name="Motooka D."/>
            <person name="Nabeya D."/>
            <person name="Jung N."/>
            <person name="Uechi K."/>
            <person name="Horii T."/>
            <person name="Iida T."/>
            <person name="Fujita J."/>
            <person name="Nakamura S."/>
        </authorList>
    </citation>
    <scope>NUCLEOTIDE SEQUENCE [LARGE SCALE GENOMIC DNA]</scope>
    <source>
        <strain evidence="7 8">JCM 30726</strain>
    </source>
</reference>
<dbReference type="InterPro" id="IPR020845">
    <property type="entry name" value="AMP-binding_CS"/>
</dbReference>
<dbReference type="AlphaFoldDB" id="A0A7I9Z590"/>
<dbReference type="Gene3D" id="3.40.50.12780">
    <property type="entry name" value="N-terminal domain of ligase-like"/>
    <property type="match status" value="1"/>
</dbReference>
<dbReference type="NCBIfam" id="NF009927">
    <property type="entry name" value="PRK13388.1"/>
    <property type="match status" value="1"/>
</dbReference>
<dbReference type="EMBL" id="BLLA01000001">
    <property type="protein sequence ID" value="GFG96121.1"/>
    <property type="molecule type" value="Genomic_DNA"/>
</dbReference>
<keyword evidence="2" id="KW-0436">Ligase</keyword>
<proteinExistence type="inferred from homology"/>
<dbReference type="PROSITE" id="PS00455">
    <property type="entry name" value="AMP_BINDING"/>
    <property type="match status" value="1"/>
</dbReference>
<dbReference type="Proteomes" id="UP000465301">
    <property type="component" value="Unassembled WGS sequence"/>
</dbReference>
<evidence type="ECO:0000259" key="6">
    <source>
        <dbReference type="Pfam" id="PF13193"/>
    </source>
</evidence>
<feature type="domain" description="AMP-binding enzyme C-terminal" evidence="6">
    <location>
        <begin position="417"/>
        <end position="493"/>
    </location>
</feature>
<evidence type="ECO:0000256" key="1">
    <source>
        <dbReference type="ARBA" id="ARBA00006432"/>
    </source>
</evidence>
<feature type="domain" description="AMP-dependent synthetase/ligase" evidence="5">
    <location>
        <begin position="12"/>
        <end position="324"/>
    </location>
</feature>
<sequence length="539" mass="57472">MLETVQQLLRQRRDEDTLAIAHGDQTWTWREHLAEAEAEAAVLIARADPARPLHVGAALGNSPAMLRAMAAAALGGYVLCGLNTTRRGPALLADIRRSDCQILLVDRDHLPLLDGLDLNGVQVFDVGGASYAEAVAAAPPLTPHREVAAADTFMMIFTSGTSGDPKVVRFAHGMAIMCGASLIYQYDVTAADVCYLAMPLFHSNGVAAGWAVAIGSGATMVPAKFSPTRFLEDVRRHRVTYLNYVGKPLALILSTPERPDDARNTLRVAFGNEATDRDIAEFARRFGCRVVDSFGSSEFAVIVVREDGTPPGSIGKPYAGVSVYNSTTLTECAVAKFDAHGALTNFDEAVGELVNTQGAGPFVGYYNDPGATAERMRHGMYWSGDLAYRDADGWIYLAGRTSDWMRVDGENLAAAPIERILARLPGISQVAVYAVPDDQVGDQVMCAIVPRAGVDLTPDAFGAFLASQPDLSPKAWPRYVRINDQLPATATNKILKRALIAAGVSAQGGVLWARPARGTTYAPANENADGRPASTVAGG</sequence>
<dbReference type="GO" id="GO:0005524">
    <property type="term" value="F:ATP binding"/>
    <property type="evidence" value="ECO:0007669"/>
    <property type="project" value="UniProtKB-KW"/>
</dbReference>
<dbReference type="RefSeq" id="WP_163708699.1">
    <property type="nucleotide sequence ID" value="NZ_BLLA01000001.1"/>
</dbReference>
<evidence type="ECO:0000259" key="5">
    <source>
        <dbReference type="Pfam" id="PF00501"/>
    </source>
</evidence>
<gene>
    <name evidence="7" type="ORF">MTIM_20000</name>
</gene>
<evidence type="ECO:0000256" key="4">
    <source>
        <dbReference type="ARBA" id="ARBA00022840"/>
    </source>
</evidence>
<comment type="caution">
    <text evidence="7">The sequence shown here is derived from an EMBL/GenBank/DDBJ whole genome shotgun (WGS) entry which is preliminary data.</text>
</comment>
<evidence type="ECO:0000256" key="2">
    <source>
        <dbReference type="ARBA" id="ARBA00022598"/>
    </source>
</evidence>
<evidence type="ECO:0000313" key="8">
    <source>
        <dbReference type="Proteomes" id="UP000465301"/>
    </source>
</evidence>
<accession>A0A7I9Z590</accession>
<dbReference type="GO" id="GO:0005324">
    <property type="term" value="F:long-chain fatty acid transmembrane transporter activity"/>
    <property type="evidence" value="ECO:0007669"/>
    <property type="project" value="TreeGrafter"/>
</dbReference>
<dbReference type="Pfam" id="PF13193">
    <property type="entry name" value="AMP-binding_C"/>
    <property type="match status" value="1"/>
</dbReference>
<dbReference type="InterPro" id="IPR045851">
    <property type="entry name" value="AMP-bd_C_sf"/>
</dbReference>
<dbReference type="PANTHER" id="PTHR43107:SF15">
    <property type="entry name" value="FATTY ACID TRANSPORT PROTEIN 3, ISOFORM A"/>
    <property type="match status" value="1"/>
</dbReference>
<dbReference type="Pfam" id="PF00501">
    <property type="entry name" value="AMP-binding"/>
    <property type="match status" value="1"/>
</dbReference>
<dbReference type="GO" id="GO:0004467">
    <property type="term" value="F:long-chain fatty acid-CoA ligase activity"/>
    <property type="evidence" value="ECO:0007669"/>
    <property type="project" value="TreeGrafter"/>
</dbReference>